<evidence type="ECO:0000256" key="2">
    <source>
        <dbReference type="ARBA" id="ARBA00006966"/>
    </source>
</evidence>
<dbReference type="OrthoDB" id="9774495at2"/>
<evidence type="ECO:0000256" key="3">
    <source>
        <dbReference type="ARBA" id="ARBA00022898"/>
    </source>
</evidence>
<comment type="cofactor">
    <cofactor evidence="1">
        <name>pyridoxal 5'-phosphate</name>
        <dbReference type="ChEBI" id="CHEBI:597326"/>
    </cofactor>
</comment>
<keyword evidence="3" id="KW-0663">Pyridoxal phosphate</keyword>
<feature type="modified residue" description="N6-(pyridoxal phosphate)lysine" evidence="5">
    <location>
        <position position="202"/>
    </location>
</feature>
<dbReference type="GO" id="GO:0006545">
    <property type="term" value="P:glycine biosynthetic process"/>
    <property type="evidence" value="ECO:0007669"/>
    <property type="project" value="TreeGrafter"/>
</dbReference>
<dbReference type="GO" id="GO:0008732">
    <property type="term" value="F:L-allo-threonine aldolase activity"/>
    <property type="evidence" value="ECO:0007669"/>
    <property type="project" value="TreeGrafter"/>
</dbReference>
<dbReference type="Gene3D" id="3.40.640.10">
    <property type="entry name" value="Type I PLP-dependent aspartate aminotransferase-like (Major domain)"/>
    <property type="match status" value="1"/>
</dbReference>
<dbReference type="FunFam" id="3.40.640.10:FF:000030">
    <property type="entry name" value="Low-specificity L-threonine aldolase"/>
    <property type="match status" value="1"/>
</dbReference>
<dbReference type="Proteomes" id="UP000182427">
    <property type="component" value="Chromosome I"/>
</dbReference>
<evidence type="ECO:0000256" key="5">
    <source>
        <dbReference type="PIRSR" id="PIRSR017617-1"/>
    </source>
</evidence>
<dbReference type="CDD" id="cd06502">
    <property type="entry name" value="TA_like"/>
    <property type="match status" value="1"/>
</dbReference>
<dbReference type="PANTHER" id="PTHR48097">
    <property type="entry name" value="L-THREONINE ALDOLASE-RELATED"/>
    <property type="match status" value="1"/>
</dbReference>
<dbReference type="GO" id="GO:0006567">
    <property type="term" value="P:L-threonine catabolic process"/>
    <property type="evidence" value="ECO:0007669"/>
    <property type="project" value="TreeGrafter"/>
</dbReference>
<dbReference type="PANTHER" id="PTHR48097:SF9">
    <property type="entry name" value="L-THREONINE ALDOLASE"/>
    <property type="match status" value="1"/>
</dbReference>
<organism evidence="7 8">
    <name type="scientific">Terriglobus roseus</name>
    <dbReference type="NCBI Taxonomy" id="392734"/>
    <lineage>
        <taxon>Bacteria</taxon>
        <taxon>Pseudomonadati</taxon>
        <taxon>Acidobacteriota</taxon>
        <taxon>Terriglobia</taxon>
        <taxon>Terriglobales</taxon>
        <taxon>Acidobacteriaceae</taxon>
        <taxon>Terriglobus</taxon>
    </lineage>
</organism>
<dbReference type="FunFam" id="3.90.1150.10:FF:000041">
    <property type="entry name" value="Low-specificity L-threonine aldolase"/>
    <property type="match status" value="1"/>
</dbReference>
<evidence type="ECO:0000313" key="7">
    <source>
        <dbReference type="EMBL" id="SDF15707.1"/>
    </source>
</evidence>
<dbReference type="InterPro" id="IPR001597">
    <property type="entry name" value="ArAA_b-elim_lyase/Thr_aldolase"/>
</dbReference>
<dbReference type="Gene3D" id="3.90.1150.10">
    <property type="entry name" value="Aspartate Aminotransferase, domain 1"/>
    <property type="match status" value="1"/>
</dbReference>
<dbReference type="PIRSF" id="PIRSF017617">
    <property type="entry name" value="Thr_aldolase"/>
    <property type="match status" value="1"/>
</dbReference>
<dbReference type="NCBIfam" id="NF041359">
    <property type="entry name" value="GntG_guanitoxin"/>
    <property type="match status" value="1"/>
</dbReference>
<gene>
    <name evidence="7" type="ORF">SAMN05444167_1560</name>
</gene>
<accession>A0A1G7ISQ9</accession>
<keyword evidence="4" id="KW-0456">Lyase</keyword>
<evidence type="ECO:0000256" key="4">
    <source>
        <dbReference type="ARBA" id="ARBA00023239"/>
    </source>
</evidence>
<proteinExistence type="inferred from homology"/>
<dbReference type="GO" id="GO:0005829">
    <property type="term" value="C:cytosol"/>
    <property type="evidence" value="ECO:0007669"/>
    <property type="project" value="TreeGrafter"/>
</dbReference>
<dbReference type="Pfam" id="PF01212">
    <property type="entry name" value="Beta_elim_lyase"/>
    <property type="match status" value="1"/>
</dbReference>
<dbReference type="InterPro" id="IPR015424">
    <property type="entry name" value="PyrdxlP-dep_Trfase"/>
</dbReference>
<dbReference type="InterPro" id="IPR023603">
    <property type="entry name" value="Low_specificity_L-TA-like"/>
</dbReference>
<evidence type="ECO:0000259" key="6">
    <source>
        <dbReference type="Pfam" id="PF01212"/>
    </source>
</evidence>
<keyword evidence="8" id="KW-1185">Reference proteome</keyword>
<dbReference type="SUPFAM" id="SSF53383">
    <property type="entry name" value="PLP-dependent transferases"/>
    <property type="match status" value="1"/>
</dbReference>
<dbReference type="InterPro" id="IPR015421">
    <property type="entry name" value="PyrdxlP-dep_Trfase_major"/>
</dbReference>
<comment type="similarity">
    <text evidence="2">Belongs to the threonine aldolase family.</text>
</comment>
<evidence type="ECO:0000313" key="8">
    <source>
        <dbReference type="Proteomes" id="UP000182427"/>
    </source>
</evidence>
<protein>
    <submittedName>
        <fullName evidence="7">L-threonine aldolase</fullName>
    </submittedName>
</protein>
<dbReference type="EMBL" id="LT629690">
    <property type="protein sequence ID" value="SDF15707.1"/>
    <property type="molecule type" value="Genomic_DNA"/>
</dbReference>
<dbReference type="AlphaFoldDB" id="A0A1G7ISQ9"/>
<reference evidence="7 8" key="1">
    <citation type="submission" date="2016-10" db="EMBL/GenBank/DDBJ databases">
        <authorList>
            <person name="de Groot N.N."/>
        </authorList>
    </citation>
    <scope>NUCLEOTIDE SEQUENCE [LARGE SCALE GENOMIC DNA]</scope>
    <source>
        <strain evidence="7 8">GAS232</strain>
    </source>
</reference>
<sequence>MEVIDLRSDTVTKPTPEMREAMSTAEVGDDVYSEDPTVNRLEERAAEVFGMEAAIFVPTGSMGNQIALRLHTEPGREVVCESRAHVLDWEMGMAAMFSGCQLRTVQGERGILRWKDIEPALATTGLYYKAQTGLIWVENTHNMAGGSVTPLAVMRELRDGAHGRGLPIHLDGARVFNASTALKTDVATLTAGYDSVNFCLSKGLCAPVGSLLVSSRKNIDKARRIRKALGGGMRQAGVLAAAGLIALDVMSKRLDDDHANAKLLAQKIADVDGISVDPAEVETNIVIFRTEFDAPAYVASLKERGVLASAINANTVRFVTHHDVSQEQCACAGEIAVDVAAEMLLETA</sequence>
<dbReference type="InterPro" id="IPR015422">
    <property type="entry name" value="PyrdxlP-dep_Trfase_small"/>
</dbReference>
<feature type="domain" description="Aromatic amino acid beta-eliminating lyase/threonine aldolase" evidence="6">
    <location>
        <begin position="5"/>
        <end position="289"/>
    </location>
</feature>
<name>A0A1G7ISQ9_9BACT</name>
<evidence type="ECO:0000256" key="1">
    <source>
        <dbReference type="ARBA" id="ARBA00001933"/>
    </source>
</evidence>